<feature type="domain" description="SLH" evidence="3">
    <location>
        <begin position="809"/>
        <end position="868"/>
    </location>
</feature>
<dbReference type="OrthoDB" id="2663432at2"/>
<dbReference type="PROSITE" id="PS51272">
    <property type="entry name" value="SLH"/>
    <property type="match status" value="3"/>
</dbReference>
<gene>
    <name evidence="4" type="ORF">D7Z26_22040</name>
</gene>
<protein>
    <recommendedName>
        <fullName evidence="3">SLH domain-containing protein</fullName>
    </recommendedName>
</protein>
<accession>A0A494XAQ2</accession>
<organism evidence="4 5">
    <name type="scientific">Cohnella endophytica</name>
    <dbReference type="NCBI Taxonomy" id="2419778"/>
    <lineage>
        <taxon>Bacteria</taxon>
        <taxon>Bacillati</taxon>
        <taxon>Bacillota</taxon>
        <taxon>Bacilli</taxon>
        <taxon>Bacillales</taxon>
        <taxon>Paenibacillaceae</taxon>
        <taxon>Cohnella</taxon>
    </lineage>
</organism>
<feature type="signal peptide" evidence="2">
    <location>
        <begin position="1"/>
        <end position="23"/>
    </location>
</feature>
<evidence type="ECO:0000313" key="4">
    <source>
        <dbReference type="EMBL" id="RKP47897.1"/>
    </source>
</evidence>
<feature type="compositionally biased region" description="Gly residues" evidence="1">
    <location>
        <begin position="614"/>
        <end position="634"/>
    </location>
</feature>
<dbReference type="SUPFAM" id="SSF110296">
    <property type="entry name" value="Oligoxyloglucan reducing end-specific cellobiohydrolase"/>
    <property type="match status" value="2"/>
</dbReference>
<reference evidence="4 5" key="1">
    <citation type="submission" date="2018-10" db="EMBL/GenBank/DDBJ databases">
        <title>Cohnella sp. M2MS4P-1, whole genome shotgun sequence.</title>
        <authorList>
            <person name="Tuo L."/>
        </authorList>
    </citation>
    <scope>NUCLEOTIDE SEQUENCE [LARGE SCALE GENOMIC DNA]</scope>
    <source>
        <strain evidence="4 5">M2MS4P-1</strain>
    </source>
</reference>
<evidence type="ECO:0000256" key="1">
    <source>
        <dbReference type="SAM" id="MobiDB-lite"/>
    </source>
</evidence>
<name>A0A494XAQ2_9BACL</name>
<dbReference type="Pfam" id="PF00395">
    <property type="entry name" value="SLH"/>
    <property type="match status" value="3"/>
</dbReference>
<evidence type="ECO:0000313" key="5">
    <source>
        <dbReference type="Proteomes" id="UP000282076"/>
    </source>
</evidence>
<comment type="caution">
    <text evidence="4">The sequence shown here is derived from an EMBL/GenBank/DDBJ whole genome shotgun (WGS) entry which is preliminary data.</text>
</comment>
<dbReference type="Proteomes" id="UP000282076">
    <property type="component" value="Unassembled WGS sequence"/>
</dbReference>
<evidence type="ECO:0000256" key="2">
    <source>
        <dbReference type="SAM" id="SignalP"/>
    </source>
</evidence>
<dbReference type="EMBL" id="RBZM01000010">
    <property type="protein sequence ID" value="RKP47897.1"/>
    <property type="molecule type" value="Genomic_DNA"/>
</dbReference>
<dbReference type="RefSeq" id="WP_120979188.1">
    <property type="nucleotide sequence ID" value="NZ_RBZM01000010.1"/>
</dbReference>
<dbReference type="InterPro" id="IPR001119">
    <property type="entry name" value="SLH_dom"/>
</dbReference>
<keyword evidence="2" id="KW-0732">Signal</keyword>
<evidence type="ECO:0000259" key="3">
    <source>
        <dbReference type="PROSITE" id="PS51272"/>
    </source>
</evidence>
<dbReference type="Pfam" id="PF25852">
    <property type="entry name" value="DUF6242_C"/>
    <property type="match status" value="1"/>
</dbReference>
<keyword evidence="5" id="KW-1185">Reference proteome</keyword>
<feature type="chain" id="PRO_5019740303" description="SLH domain-containing protein" evidence="2">
    <location>
        <begin position="24"/>
        <end position="998"/>
    </location>
</feature>
<proteinExistence type="predicted"/>
<feature type="region of interest" description="Disordered" evidence="1">
    <location>
        <begin position="614"/>
        <end position="648"/>
    </location>
</feature>
<dbReference type="InterPro" id="IPR058667">
    <property type="entry name" value="DUF6242_C"/>
</dbReference>
<feature type="domain" description="SLH" evidence="3">
    <location>
        <begin position="869"/>
        <end position="932"/>
    </location>
</feature>
<feature type="domain" description="SLH" evidence="3">
    <location>
        <begin position="939"/>
        <end position="998"/>
    </location>
</feature>
<sequence>MMKRLTAAALVFLLMVGVLPAWAAAATKEVWNRESPYPTAQNLSSITYGDNQFVALGSNGELLTSPDGKDWTAKTTVGNNDVYLSAIAYGNGVYAAVGSSTMGNGAVLYTSVDGGNQWTKKSYAGYMVSFSDIVYAGGKFVAVGGVRDMGMISQGKSVVLTSSDGENWDKKEFGTKPLYGVAFNNNKFVAVGDKTIITSTDGTNWNSVSSTYTLIDITTDENMFIAVGEGGKVATSENGASWSAVVVDAPATFGNINYANGNYYINGYKYVGSNSVYVHYSSTNLTDWVSSTSPISDSYLLDMAYGNGVYVAVGNKGAVLTSEDGENWESVSSGIGEHLQNVVYHEGKYLAVGGYTSAVYSSADGKNWTSNPIADNKGAAINKIVYINGHYAAVSQYGQVLFSDDGETWTVNPLTSNSPPPISDIIYANDQYMVTDTYGRVYTSSDGTTWTSVNTGKSTSLFGLAYSGSVYAAVGEQKILSSTDGEIWDVSWELEQKPGQPINQLWVKGIVYAAGKFVAVGMKGTILTSGDGQTWVPSTSGVTAQLNGVKYLNGQFVAVGDKTVLTSPDGIVWTSVPGATEYFTDVAYDGSQYVLVGANGAVFTLKFVEDDGNGGNDGNSGNGNSGNGGNGSSGSGNPSGQDGPQKTIKGEMWNDLVRKNAVVEINTANATYRIPAPQLDLSKILKQLGNNVRLEDVSVNIEIAKPDDETQKRVETAAAESHFALVGQPIEFRITVTGGGSTVEANKFNVYVERSIELPEGIDPSKITTAVVVESDGSVRHVPTQVTISDGRYHARINSLTNSVYALVYHPVTFKDAERHWAKNSMNDMGSRMVVKGKEDGLFHPEQAITRAEFISIVARGLGLRTTDTSVSYADVTANAWYSGSVHAAHEYGLIKGDEKGMFRPEALMTREQAMVIIAQAMKLTGIQKDGANATAGKLQAFKDGEQVSQWAKDAVSACLQAGIVSGRSAKELAPKANLTRAEVAVIVQHLLQKSNLI</sequence>
<dbReference type="AlphaFoldDB" id="A0A494XAQ2"/>
<feature type="compositionally biased region" description="Low complexity" evidence="1">
    <location>
        <begin position="635"/>
        <end position="645"/>
    </location>
</feature>